<dbReference type="STRING" id="351671.XDD1_3077"/>
<keyword evidence="4" id="KW-1185">Reference proteome</keyword>
<sequence>MDKKSSIFNGDWYKIIVTTTNQHTGEIKKETVRYKYKTLRGAEKAAKNIRSACVPDNETVDTEIVSVYERRAPISLDQAMHNTRLAASLFYVILEKAKSECSIDLNNLIALACDINQEVYHALQAAVYEE</sequence>
<organism evidence="1 3">
    <name type="scientific">Xenorhabdus doucetiae</name>
    <dbReference type="NCBI Taxonomy" id="351671"/>
    <lineage>
        <taxon>Bacteria</taxon>
        <taxon>Pseudomonadati</taxon>
        <taxon>Pseudomonadota</taxon>
        <taxon>Gammaproteobacteria</taxon>
        <taxon>Enterobacterales</taxon>
        <taxon>Morganellaceae</taxon>
        <taxon>Xenorhabdus</taxon>
    </lineage>
</organism>
<dbReference type="EMBL" id="VNHN01000098">
    <property type="protein sequence ID" value="TYO95862.1"/>
    <property type="molecule type" value="Genomic_DNA"/>
</dbReference>
<dbReference type="RefSeq" id="WP_231854414.1">
    <property type="nucleotide sequence ID" value="NZ_CAWMED010000001.1"/>
</dbReference>
<dbReference type="Proteomes" id="UP000324170">
    <property type="component" value="Unassembled WGS sequence"/>
</dbReference>
<dbReference type="KEGG" id="xdo:XDD1_3077"/>
<evidence type="ECO:0000313" key="4">
    <source>
        <dbReference type="Proteomes" id="UP000324170"/>
    </source>
</evidence>
<proteinExistence type="predicted"/>
<evidence type="ECO:0000313" key="3">
    <source>
        <dbReference type="Proteomes" id="UP000032721"/>
    </source>
</evidence>
<reference evidence="2 4" key="2">
    <citation type="submission" date="2019-07" db="EMBL/GenBank/DDBJ databases">
        <title>Genomic Encyclopedia of Type Strains, Phase I: the one thousand microbial genomes (KMG-I) project.</title>
        <authorList>
            <person name="Kyrpides N."/>
        </authorList>
    </citation>
    <scope>NUCLEOTIDE SEQUENCE [LARGE SCALE GENOMIC DNA]</scope>
    <source>
        <strain evidence="2 4">DSM 17909</strain>
    </source>
</reference>
<protein>
    <submittedName>
        <fullName evidence="1">Uncharacterized protein</fullName>
    </submittedName>
</protein>
<accession>A0A068QVY1</accession>
<gene>
    <name evidence="2" type="ORF">LY16_03485</name>
    <name evidence="1" type="ORF">XDD1_3077</name>
</gene>
<evidence type="ECO:0000313" key="1">
    <source>
        <dbReference type="EMBL" id="CDG18776.1"/>
    </source>
</evidence>
<dbReference type="AlphaFoldDB" id="A0A068QVY1"/>
<name>A0A068QVY1_9GAMM</name>
<dbReference type="HOGENOM" id="CLU_2060584_0_0_6"/>
<reference evidence="1 3" key="1">
    <citation type="submission" date="2013-07" db="EMBL/GenBank/DDBJ databases">
        <authorList>
            <person name="Genoscope - CEA"/>
        </authorList>
    </citation>
    <scope>NUCLEOTIDE SEQUENCE [LARGE SCALE GENOMIC DNA]</scope>
    <source>
        <strain evidence="1">FRM16</strain>
        <strain evidence="3">FRM16 / DSM 17909</strain>
    </source>
</reference>
<evidence type="ECO:0000313" key="2">
    <source>
        <dbReference type="EMBL" id="TYO95862.1"/>
    </source>
</evidence>
<dbReference type="Proteomes" id="UP000032721">
    <property type="component" value="Chromosome"/>
</dbReference>
<dbReference type="EMBL" id="FO704550">
    <property type="protein sequence ID" value="CDG18776.1"/>
    <property type="molecule type" value="Genomic_DNA"/>
</dbReference>